<accession>A0A059KSC3</accession>
<dbReference type="PATRIC" id="fig|1286631.3.peg.327"/>
<dbReference type="RefSeq" id="WP_037477498.1">
    <property type="nucleotide sequence ID" value="NZ_AZRA01000007.1"/>
</dbReference>
<keyword evidence="4" id="KW-1185">Reference proteome</keyword>
<sequence length="493" mass="54350">MRRSPDLPWNRLAELPRELWLPALVSSIGHAEARLRDTRRWQQALEAGTLPPPEADLGDAAALAPMREAAAELGLPGLSRGRPAMAQQVLRTLLWHLDRIVDQQPRLTRAEAITGAAAGFRAEWQLEGSGWDERLVLLDSLGDPSRLSWDELRGHLRSRAWREAQQAAAWLERLPQLAALISRLGRAERQGGPPPQDAPEPQAEARAAHGLRAVETRLPDAPGELTGLQLTGRIDRMLASEAVMLRHPLLRRLWRARQAECRLLGWQSEAVLTDWRPDPAAPPRAALSPPDPEPLGRGPFILCLDTSGSMRGAPENIARAVVIAAMRAAHAERRGCVLIAFGGPGEVIERELDLSPAGLQALMDLMGQTFDGGTDVQTPIERAVERVHQARWRQADLLIVSDGEFGCMPATLARLDQARERFGLRVQGVLVGDRETMGLLDACDDIHGVRDWRRYTDDPRAVTEVSPVHSRSLTALYFPNALSGRAARHHKVP</sequence>
<dbReference type="SUPFAM" id="SSF53300">
    <property type="entry name" value="vWA-like"/>
    <property type="match status" value="1"/>
</dbReference>
<evidence type="ECO:0000313" key="4">
    <source>
        <dbReference type="Proteomes" id="UP000026714"/>
    </source>
</evidence>
<dbReference type="InterPro" id="IPR002035">
    <property type="entry name" value="VWF_A"/>
</dbReference>
<dbReference type="PANTHER" id="PTHR36846">
    <property type="entry name" value="PROTEIN VIAA"/>
    <property type="match status" value="1"/>
</dbReference>
<dbReference type="AlphaFoldDB" id="A0A059KSC3"/>
<feature type="domain" description="VWFA" evidence="2">
    <location>
        <begin position="301"/>
        <end position="404"/>
    </location>
</feature>
<feature type="region of interest" description="Disordered" evidence="1">
    <location>
        <begin position="187"/>
        <end position="207"/>
    </location>
</feature>
<dbReference type="EMBL" id="AZRA01000007">
    <property type="protein sequence ID" value="KDB54109.1"/>
    <property type="molecule type" value="Genomic_DNA"/>
</dbReference>
<evidence type="ECO:0000259" key="2">
    <source>
        <dbReference type="Pfam" id="PF13519"/>
    </source>
</evidence>
<reference evidence="3 4" key="1">
    <citation type="journal article" date="2014" name="FEMS Microbiol. Ecol.">
        <title>Sphaerotilus natans encrusted with nanoball-shaped Fe(III) oxide minerals formed by nitrate-reducing mixotrophic Fe(II) oxidation.</title>
        <authorList>
            <person name="Park S."/>
            <person name="Kim D.H."/>
            <person name="Lee J.H."/>
            <person name="Hur H.G."/>
        </authorList>
    </citation>
    <scope>NUCLEOTIDE SEQUENCE [LARGE SCALE GENOMIC DNA]</scope>
    <source>
        <strain evidence="3 4">DSM 6575</strain>
    </source>
</reference>
<organism evidence="3 4">
    <name type="scientific">Sphaerotilus natans subsp. natans DSM 6575</name>
    <dbReference type="NCBI Taxonomy" id="1286631"/>
    <lineage>
        <taxon>Bacteria</taxon>
        <taxon>Pseudomonadati</taxon>
        <taxon>Pseudomonadota</taxon>
        <taxon>Betaproteobacteria</taxon>
        <taxon>Burkholderiales</taxon>
        <taxon>Sphaerotilaceae</taxon>
        <taxon>Sphaerotilus</taxon>
    </lineage>
</organism>
<dbReference type="Pfam" id="PF13519">
    <property type="entry name" value="VWA_2"/>
    <property type="match status" value="1"/>
</dbReference>
<proteinExistence type="predicted"/>
<dbReference type="InterPro" id="IPR036465">
    <property type="entry name" value="vWFA_dom_sf"/>
</dbReference>
<dbReference type="Proteomes" id="UP000026714">
    <property type="component" value="Unassembled WGS sequence"/>
</dbReference>
<dbReference type="PANTHER" id="PTHR36846:SF1">
    <property type="entry name" value="PROTEIN VIAA"/>
    <property type="match status" value="1"/>
</dbReference>
<evidence type="ECO:0000313" key="3">
    <source>
        <dbReference type="EMBL" id="KDB54109.1"/>
    </source>
</evidence>
<dbReference type="STRING" id="34103.SAMN05421778_10469"/>
<evidence type="ECO:0000256" key="1">
    <source>
        <dbReference type="SAM" id="MobiDB-lite"/>
    </source>
</evidence>
<protein>
    <recommendedName>
        <fullName evidence="2">VWFA domain-containing protein</fullName>
    </recommendedName>
</protein>
<comment type="caution">
    <text evidence="3">The sequence shown here is derived from an EMBL/GenBank/DDBJ whole genome shotgun (WGS) entry which is preliminary data.</text>
</comment>
<dbReference type="GO" id="GO:0005829">
    <property type="term" value="C:cytosol"/>
    <property type="evidence" value="ECO:0007669"/>
    <property type="project" value="TreeGrafter"/>
</dbReference>
<dbReference type="eggNOG" id="COG2425">
    <property type="taxonomic scope" value="Bacteria"/>
</dbReference>
<dbReference type="Gene3D" id="3.40.50.410">
    <property type="entry name" value="von Willebrand factor, type A domain"/>
    <property type="match status" value="1"/>
</dbReference>
<name>A0A059KSC3_9BURK</name>
<gene>
    <name evidence="3" type="ORF">X805_03320</name>
</gene>